<feature type="transmembrane region" description="Helical" evidence="1">
    <location>
        <begin position="218"/>
        <end position="240"/>
    </location>
</feature>
<organism evidence="2 3">
    <name type="scientific">Cladophialophora carrionii</name>
    <dbReference type="NCBI Taxonomy" id="86049"/>
    <lineage>
        <taxon>Eukaryota</taxon>
        <taxon>Fungi</taxon>
        <taxon>Dikarya</taxon>
        <taxon>Ascomycota</taxon>
        <taxon>Pezizomycotina</taxon>
        <taxon>Eurotiomycetes</taxon>
        <taxon>Chaetothyriomycetidae</taxon>
        <taxon>Chaetothyriales</taxon>
        <taxon>Herpotrichiellaceae</taxon>
        <taxon>Cladophialophora</taxon>
    </lineage>
</organism>
<proteinExistence type="predicted"/>
<keyword evidence="3" id="KW-1185">Reference proteome</keyword>
<protein>
    <submittedName>
        <fullName evidence="2">Uncharacterized protein</fullName>
    </submittedName>
</protein>
<feature type="transmembrane region" description="Helical" evidence="1">
    <location>
        <begin position="160"/>
        <end position="184"/>
    </location>
</feature>
<feature type="transmembrane region" description="Helical" evidence="1">
    <location>
        <begin position="127"/>
        <end position="148"/>
    </location>
</feature>
<dbReference type="Proteomes" id="UP000094526">
    <property type="component" value="Unassembled WGS sequence"/>
</dbReference>
<dbReference type="eggNOG" id="ENOG502TMWS">
    <property type="taxonomic scope" value="Eukaryota"/>
</dbReference>
<dbReference type="VEuPathDB" id="FungiDB:G647_06033"/>
<evidence type="ECO:0000313" key="3">
    <source>
        <dbReference type="Proteomes" id="UP000094526"/>
    </source>
</evidence>
<gene>
    <name evidence="2" type="ORF">CLCR_08933</name>
</gene>
<dbReference type="OrthoDB" id="4148416at2759"/>
<accession>A0A1C1CUC3</accession>
<comment type="caution">
    <text evidence="2">The sequence shown here is derived from an EMBL/GenBank/DDBJ whole genome shotgun (WGS) entry which is preliminary data.</text>
</comment>
<evidence type="ECO:0000313" key="2">
    <source>
        <dbReference type="EMBL" id="OCT52109.1"/>
    </source>
</evidence>
<keyword evidence="1" id="KW-0812">Transmembrane</keyword>
<name>A0A1C1CUC3_9EURO</name>
<feature type="transmembrane region" description="Helical" evidence="1">
    <location>
        <begin position="50"/>
        <end position="71"/>
    </location>
</feature>
<dbReference type="EMBL" id="LGRB01000009">
    <property type="protein sequence ID" value="OCT52109.1"/>
    <property type="molecule type" value="Genomic_DNA"/>
</dbReference>
<evidence type="ECO:0000256" key="1">
    <source>
        <dbReference type="SAM" id="Phobius"/>
    </source>
</evidence>
<dbReference type="VEuPathDB" id="FungiDB:CLCR_08933"/>
<keyword evidence="1" id="KW-0472">Membrane</keyword>
<reference evidence="3" key="1">
    <citation type="submission" date="2015-07" db="EMBL/GenBank/DDBJ databases">
        <authorList>
            <person name="Teixeira M.M."/>
            <person name="Souza R.C."/>
            <person name="Almeida L.G."/>
            <person name="Vicente V.A."/>
            <person name="de Hoog S."/>
            <person name="Bocca A.L."/>
            <person name="de Almeida S.R."/>
            <person name="Vasconcelos A.T."/>
            <person name="Felipe M.S."/>
        </authorList>
    </citation>
    <scope>NUCLEOTIDE SEQUENCE [LARGE SCALE GENOMIC DNA]</scope>
    <source>
        <strain evidence="3">KSF</strain>
    </source>
</reference>
<dbReference type="AlphaFoldDB" id="A0A1C1CUC3"/>
<sequence>MQFNPRRASSGNGAFLISNTHLRPAIKPEQALPSRPRCPALHRLHKFRAIILPVVLMSAFTTLLLGAIYAYCVAKPHTDIGDILAVDSNAEADSSIFGKREPAATATEPTAGTKSISSSYGESEVALLFYTLTAPGLSIFHNIFELIMHHHTPQHMARRSIYITFLATSSLLICGWITALAFWMHCELPIFNQNKAGQAVCPIQVRGHFMYGIHEVSIARIVVGWIIVLAYIGHVVLLGFGYNAQKRIWRIIGGGKADGDVEMTHGEAKVVVVRFDEDDKDDRALAKEANVL</sequence>
<keyword evidence="1" id="KW-1133">Transmembrane helix</keyword>